<keyword evidence="3" id="KW-0804">Transcription</keyword>
<dbReference type="GO" id="GO:0003700">
    <property type="term" value="F:DNA-binding transcription factor activity"/>
    <property type="evidence" value="ECO:0007669"/>
    <property type="project" value="TreeGrafter"/>
</dbReference>
<dbReference type="Pfam" id="PF00356">
    <property type="entry name" value="LacI"/>
    <property type="match status" value="1"/>
</dbReference>
<evidence type="ECO:0000256" key="1">
    <source>
        <dbReference type="ARBA" id="ARBA00023015"/>
    </source>
</evidence>
<protein>
    <submittedName>
        <fullName evidence="5">LacI family DNA-binding transcriptional regulator</fullName>
    </submittedName>
</protein>
<dbReference type="RefSeq" id="WP_154780875.1">
    <property type="nucleotide sequence ID" value="NZ_WMBC01000014.1"/>
</dbReference>
<dbReference type="SUPFAM" id="SSF47413">
    <property type="entry name" value="lambda repressor-like DNA-binding domains"/>
    <property type="match status" value="1"/>
</dbReference>
<dbReference type="AlphaFoldDB" id="A0A844GP15"/>
<dbReference type="GO" id="GO:0000976">
    <property type="term" value="F:transcription cis-regulatory region binding"/>
    <property type="evidence" value="ECO:0007669"/>
    <property type="project" value="TreeGrafter"/>
</dbReference>
<dbReference type="CDD" id="cd01392">
    <property type="entry name" value="HTH_LacI"/>
    <property type="match status" value="1"/>
</dbReference>
<gene>
    <name evidence="5" type="ORF">GKZ57_14625</name>
</gene>
<dbReference type="InterPro" id="IPR010982">
    <property type="entry name" value="Lambda_DNA-bd_dom_sf"/>
</dbReference>
<dbReference type="EMBL" id="WMBC01000014">
    <property type="protein sequence ID" value="MTD62440.1"/>
    <property type="molecule type" value="Genomic_DNA"/>
</dbReference>
<dbReference type="Gene3D" id="3.40.50.2300">
    <property type="match status" value="2"/>
</dbReference>
<dbReference type="CDD" id="cd06294">
    <property type="entry name" value="PBP1_MalR-like"/>
    <property type="match status" value="1"/>
</dbReference>
<dbReference type="Gene3D" id="1.10.260.40">
    <property type="entry name" value="lambda repressor-like DNA-binding domains"/>
    <property type="match status" value="1"/>
</dbReference>
<dbReference type="Pfam" id="PF13377">
    <property type="entry name" value="Peripla_BP_3"/>
    <property type="match status" value="1"/>
</dbReference>
<name>A0A844GP15_9FIRM</name>
<dbReference type="InterPro" id="IPR046335">
    <property type="entry name" value="LacI/GalR-like_sensor"/>
</dbReference>
<keyword evidence="1" id="KW-0805">Transcription regulation</keyword>
<feature type="domain" description="HTH lacI-type" evidence="4">
    <location>
        <begin position="3"/>
        <end position="57"/>
    </location>
</feature>
<keyword evidence="2 5" id="KW-0238">DNA-binding</keyword>
<evidence type="ECO:0000313" key="5">
    <source>
        <dbReference type="EMBL" id="MTD62440.1"/>
    </source>
</evidence>
<accession>A0A844GP15</accession>
<evidence type="ECO:0000256" key="3">
    <source>
        <dbReference type="ARBA" id="ARBA00023163"/>
    </source>
</evidence>
<dbReference type="SUPFAM" id="SSF53822">
    <property type="entry name" value="Periplasmic binding protein-like I"/>
    <property type="match status" value="1"/>
</dbReference>
<proteinExistence type="predicted"/>
<dbReference type="PROSITE" id="PS50932">
    <property type="entry name" value="HTH_LACI_2"/>
    <property type="match status" value="1"/>
</dbReference>
<dbReference type="InterPro" id="IPR028082">
    <property type="entry name" value="Peripla_BP_I"/>
</dbReference>
<dbReference type="Proteomes" id="UP000437824">
    <property type="component" value="Unassembled WGS sequence"/>
</dbReference>
<dbReference type="PANTHER" id="PTHR30146:SF109">
    <property type="entry name" value="HTH-TYPE TRANSCRIPTIONAL REGULATOR GALS"/>
    <property type="match status" value="1"/>
</dbReference>
<evidence type="ECO:0000313" key="6">
    <source>
        <dbReference type="Proteomes" id="UP000437824"/>
    </source>
</evidence>
<organism evidence="5 6">
    <name type="scientific">Blautia luti DSM 14534 = JCM 17040</name>
    <dbReference type="NCBI Taxonomy" id="649762"/>
    <lineage>
        <taxon>Bacteria</taxon>
        <taxon>Bacillati</taxon>
        <taxon>Bacillota</taxon>
        <taxon>Clostridia</taxon>
        <taxon>Lachnospirales</taxon>
        <taxon>Lachnospiraceae</taxon>
        <taxon>Blautia</taxon>
    </lineage>
</organism>
<reference evidence="5 6" key="1">
    <citation type="submission" date="2019-11" db="EMBL/GenBank/DDBJ databases">
        <title>Draft genome sequence of Blautia luti DSM 14534T, isolated from human stool.</title>
        <authorList>
            <person name="Ortiz R."/>
            <person name="Melis-Arcos F."/>
            <person name="Covarrubias P."/>
            <person name="Cardenas J.P."/>
            <person name="Perez-Donoso J."/>
            <person name="Almonacid D."/>
        </authorList>
    </citation>
    <scope>NUCLEOTIDE SEQUENCE [LARGE SCALE GENOMIC DNA]</scope>
    <source>
        <strain evidence="5 6">DSM 14534</strain>
    </source>
</reference>
<sequence length="348" mass="38716">MAVTIKEVAALAGVSPSTVSRTCKNNPSISEETKERVRKAMLQLGYEPNFQASTLASQSSNSRCIGIILPASAKEAYENSFYLETIRGISHYCNSHQYISTIITGQNKEEILQTVRSMARSGKADGFILLYSRQDDPVIDYLFSKGLLYILIGKPAQYTNHTMYIDNDNLLAGQEATEYLYSLGHRRIAYLGVDSSLVFSSDRKMGYQQALLNHGLAVRPDYCIEVPEISQERSDQLLNLLKQKDRPTAILVSDDILAVYLERVCMEAGLSIPEDLSILSFNNSLLARLTSPQLTSIDINSCQLGIEAASQMINHIENPNLLATKIIVPHHLIERDSCRSVDIHSEPL</sequence>
<dbReference type="SMART" id="SM00354">
    <property type="entry name" value="HTH_LACI"/>
    <property type="match status" value="1"/>
</dbReference>
<dbReference type="PANTHER" id="PTHR30146">
    <property type="entry name" value="LACI-RELATED TRANSCRIPTIONAL REPRESSOR"/>
    <property type="match status" value="1"/>
</dbReference>
<evidence type="ECO:0000256" key="2">
    <source>
        <dbReference type="ARBA" id="ARBA00023125"/>
    </source>
</evidence>
<evidence type="ECO:0000259" key="4">
    <source>
        <dbReference type="PROSITE" id="PS50932"/>
    </source>
</evidence>
<comment type="caution">
    <text evidence="5">The sequence shown here is derived from an EMBL/GenBank/DDBJ whole genome shotgun (WGS) entry which is preliminary data.</text>
</comment>
<dbReference type="InterPro" id="IPR000843">
    <property type="entry name" value="HTH_LacI"/>
</dbReference>